<evidence type="ECO:0008006" key="4">
    <source>
        <dbReference type="Google" id="ProtNLM"/>
    </source>
</evidence>
<dbReference type="RefSeq" id="WP_151691451.1">
    <property type="nucleotide sequence ID" value="NZ_BMGX01000002.1"/>
</dbReference>
<dbReference type="PROSITE" id="PS51257">
    <property type="entry name" value="PROKAR_LIPOPROTEIN"/>
    <property type="match status" value="1"/>
</dbReference>
<reference evidence="2 3" key="1">
    <citation type="submission" date="2019-10" db="EMBL/GenBank/DDBJ databases">
        <title>Genome sequence of Phaeocystidibacter marisrubri JCM30614 (type strain).</title>
        <authorList>
            <person name="Bowman J.P."/>
        </authorList>
    </citation>
    <scope>NUCLEOTIDE SEQUENCE [LARGE SCALE GENOMIC DNA]</scope>
    <source>
        <strain evidence="2 3">JCM 30614</strain>
    </source>
</reference>
<keyword evidence="3" id="KW-1185">Reference proteome</keyword>
<dbReference type="AlphaFoldDB" id="A0A6L3ZGW8"/>
<evidence type="ECO:0000313" key="3">
    <source>
        <dbReference type="Proteomes" id="UP000484164"/>
    </source>
</evidence>
<gene>
    <name evidence="2" type="ORF">F8C82_00335</name>
</gene>
<evidence type="ECO:0000313" key="2">
    <source>
        <dbReference type="EMBL" id="KAB2816879.1"/>
    </source>
</evidence>
<keyword evidence="1" id="KW-0732">Signal</keyword>
<feature type="signal peptide" evidence="1">
    <location>
        <begin position="1"/>
        <end position="25"/>
    </location>
</feature>
<dbReference type="EMBL" id="WBVQ01000001">
    <property type="protein sequence ID" value="KAB2816879.1"/>
    <property type="molecule type" value="Genomic_DNA"/>
</dbReference>
<proteinExistence type="predicted"/>
<accession>A0A6L3ZGW8</accession>
<comment type="caution">
    <text evidence="2">The sequence shown here is derived from an EMBL/GenBank/DDBJ whole genome shotgun (WGS) entry which is preliminary data.</text>
</comment>
<evidence type="ECO:0000256" key="1">
    <source>
        <dbReference type="SAM" id="SignalP"/>
    </source>
</evidence>
<name>A0A6L3ZGW8_9FLAO</name>
<sequence>MISPSRIIRLLPFLFLFTACGPSYPDGLVEELHEEGMPSNAFSYYSPSIVSAFTSMDSSGTAASIAYGIYDVKQFSPVRGIRDTAVCISAIALQERVDALEGYETILPPLYEGEGSVRVLGKSIDNKLKLILIVRQSDAETIELTEIRGDNLRSNITRAMMLGMMNGNLNIPFLK</sequence>
<protein>
    <recommendedName>
        <fullName evidence="4">DUF4252 domain-containing protein</fullName>
    </recommendedName>
</protein>
<organism evidence="2 3">
    <name type="scientific">Phaeocystidibacter marisrubri</name>
    <dbReference type="NCBI Taxonomy" id="1577780"/>
    <lineage>
        <taxon>Bacteria</taxon>
        <taxon>Pseudomonadati</taxon>
        <taxon>Bacteroidota</taxon>
        <taxon>Flavobacteriia</taxon>
        <taxon>Flavobacteriales</taxon>
        <taxon>Phaeocystidibacteraceae</taxon>
        <taxon>Phaeocystidibacter</taxon>
    </lineage>
</organism>
<dbReference type="Proteomes" id="UP000484164">
    <property type="component" value="Unassembled WGS sequence"/>
</dbReference>
<feature type="chain" id="PRO_5026962483" description="DUF4252 domain-containing protein" evidence="1">
    <location>
        <begin position="26"/>
        <end position="175"/>
    </location>
</feature>